<evidence type="ECO:0000256" key="1">
    <source>
        <dbReference type="SAM" id="MobiDB-lite"/>
    </source>
</evidence>
<proteinExistence type="predicted"/>
<feature type="compositionally biased region" description="Low complexity" evidence="1">
    <location>
        <begin position="29"/>
        <end position="44"/>
    </location>
</feature>
<dbReference type="EMBL" id="NSDM01000009">
    <property type="protein sequence ID" value="MDQ2586439.1"/>
    <property type="molecule type" value="Genomic_DNA"/>
</dbReference>
<feature type="domain" description="DUF4082" evidence="2">
    <location>
        <begin position="311"/>
        <end position="446"/>
    </location>
</feature>
<gene>
    <name evidence="3" type="ORF">CKY47_21075</name>
</gene>
<reference evidence="3 4" key="1">
    <citation type="submission" date="2017-06" db="EMBL/GenBank/DDBJ databases">
        <title>Cultured bacterium strain Saccharothrix yanglingensis Hhs.015.</title>
        <authorList>
            <person name="Xia Y."/>
        </authorList>
    </citation>
    <scope>NUCLEOTIDE SEQUENCE [LARGE SCALE GENOMIC DNA]</scope>
    <source>
        <strain evidence="3 4">Hhs.015</strain>
    </source>
</reference>
<feature type="region of interest" description="Disordered" evidence="1">
    <location>
        <begin position="123"/>
        <end position="155"/>
    </location>
</feature>
<evidence type="ECO:0000313" key="3">
    <source>
        <dbReference type="EMBL" id="MDQ2586439.1"/>
    </source>
</evidence>
<keyword evidence="4" id="KW-1185">Reference proteome</keyword>
<dbReference type="InterPro" id="IPR025141">
    <property type="entry name" value="DUF4082"/>
</dbReference>
<evidence type="ECO:0000313" key="4">
    <source>
        <dbReference type="Proteomes" id="UP001225605"/>
    </source>
</evidence>
<protein>
    <recommendedName>
        <fullName evidence="2">DUF4082 domain-containing protein</fullName>
    </recommendedName>
</protein>
<sequence>MTWPASAAAVSTQDARPTRPSAVTTSPVPSARWGRRPAAARAAGLPPPTARAAADRSPRSPARPPPTSTRPRPPVSRPDGPTIEQPSRTSSFSVVPVGFPALRVQHAEVHPIGWSCPSATNTPVQVTGVHGGDTNPPRSGTPAADDPHCGRRSPLRRGVRMSRSTRLLAAVAAATLALSGTAVAQVADPAVVFFSPSTRVGLEVGVPVLVTGATVTPDTASVVATELTFDGGATWVRATPVRVLGGLRVDWTYLWTPEAVTDAVVAGRAVTAAGPGAAGETLVLHVGGETVPQPVDCAVRCEMYTPYAAEVQDHDTLPVEVGIRVRVDRPGLVLGASLGRGAYRGPILLRLWSDGVLLAEQPWDHPGRMAEIDFATPVPVVPGQDYVVSYYTPQGGYLVAEDHLTGTVVDAPFTAPHDGVHGAGVYRYGVGGGFPTDSYRDSHYFVQPEFRG</sequence>
<feature type="compositionally biased region" description="Polar residues" evidence="1">
    <location>
        <begin position="9"/>
        <end position="28"/>
    </location>
</feature>
<organism evidence="3 4">
    <name type="scientific">Saccharothrix yanglingensis</name>
    <dbReference type="NCBI Taxonomy" id="659496"/>
    <lineage>
        <taxon>Bacteria</taxon>
        <taxon>Bacillati</taxon>
        <taxon>Actinomycetota</taxon>
        <taxon>Actinomycetes</taxon>
        <taxon>Pseudonocardiales</taxon>
        <taxon>Pseudonocardiaceae</taxon>
        <taxon>Saccharothrix</taxon>
    </lineage>
</organism>
<accession>A0ABU0X5B5</accession>
<feature type="region of interest" description="Disordered" evidence="1">
    <location>
        <begin position="1"/>
        <end position="91"/>
    </location>
</feature>
<dbReference type="Proteomes" id="UP001225605">
    <property type="component" value="Unassembled WGS sequence"/>
</dbReference>
<dbReference type="Pfam" id="PF13313">
    <property type="entry name" value="DUF4082"/>
    <property type="match status" value="1"/>
</dbReference>
<feature type="compositionally biased region" description="Pro residues" evidence="1">
    <location>
        <begin position="61"/>
        <end position="76"/>
    </location>
</feature>
<evidence type="ECO:0000259" key="2">
    <source>
        <dbReference type="Pfam" id="PF13313"/>
    </source>
</evidence>
<name>A0ABU0X5B5_9PSEU</name>
<comment type="caution">
    <text evidence="3">The sequence shown here is derived from an EMBL/GenBank/DDBJ whole genome shotgun (WGS) entry which is preliminary data.</text>
</comment>